<evidence type="ECO:0000256" key="9">
    <source>
        <dbReference type="SAM" id="MobiDB-lite"/>
    </source>
</evidence>
<keyword evidence="13" id="KW-1185">Reference proteome</keyword>
<dbReference type="Gene3D" id="1.20.1250.20">
    <property type="entry name" value="MFS general substrate transporter like domains"/>
    <property type="match status" value="1"/>
</dbReference>
<name>A0A139I5C7_9PEZI</name>
<protein>
    <recommendedName>
        <fullName evidence="7">Cercosporin MFS transporter CTB4</fullName>
    </recommendedName>
    <alternativeName>
        <fullName evidence="8">Cercosporin toxin biosynthesis cluster protein 4</fullName>
    </alternativeName>
</protein>
<evidence type="ECO:0000259" key="11">
    <source>
        <dbReference type="PROSITE" id="PS50850"/>
    </source>
</evidence>
<dbReference type="GO" id="GO:0005886">
    <property type="term" value="C:plasma membrane"/>
    <property type="evidence" value="ECO:0007669"/>
    <property type="project" value="TreeGrafter"/>
</dbReference>
<proteinExistence type="inferred from homology"/>
<evidence type="ECO:0000256" key="1">
    <source>
        <dbReference type="ARBA" id="ARBA00004141"/>
    </source>
</evidence>
<dbReference type="CDD" id="cd17323">
    <property type="entry name" value="MFS_Tpo1_MDR_like"/>
    <property type="match status" value="1"/>
</dbReference>
<feature type="compositionally biased region" description="Basic and acidic residues" evidence="9">
    <location>
        <begin position="45"/>
        <end position="68"/>
    </location>
</feature>
<feature type="transmembrane region" description="Helical" evidence="10">
    <location>
        <begin position="437"/>
        <end position="458"/>
    </location>
</feature>
<feature type="transmembrane region" description="Helical" evidence="10">
    <location>
        <begin position="326"/>
        <end position="348"/>
    </location>
</feature>
<organism evidence="12 13">
    <name type="scientific">Pseudocercospora musae</name>
    <dbReference type="NCBI Taxonomy" id="113226"/>
    <lineage>
        <taxon>Eukaryota</taxon>
        <taxon>Fungi</taxon>
        <taxon>Dikarya</taxon>
        <taxon>Ascomycota</taxon>
        <taxon>Pezizomycotina</taxon>
        <taxon>Dothideomycetes</taxon>
        <taxon>Dothideomycetidae</taxon>
        <taxon>Mycosphaerellales</taxon>
        <taxon>Mycosphaerellaceae</taxon>
        <taxon>Pseudocercospora</taxon>
    </lineage>
</organism>
<keyword evidence="2 10" id="KW-0812">Transmembrane</keyword>
<evidence type="ECO:0000256" key="8">
    <source>
        <dbReference type="ARBA" id="ARBA00077167"/>
    </source>
</evidence>
<comment type="subcellular location">
    <subcellularLocation>
        <location evidence="1">Membrane</location>
        <topology evidence="1">Multi-pass membrane protein</topology>
    </subcellularLocation>
</comment>
<dbReference type="Proteomes" id="UP000073492">
    <property type="component" value="Unassembled WGS sequence"/>
</dbReference>
<dbReference type="FunFam" id="1.20.1250.20:FF:000011">
    <property type="entry name" value="MFS multidrug transporter, putative"/>
    <property type="match status" value="1"/>
</dbReference>
<evidence type="ECO:0000256" key="7">
    <source>
        <dbReference type="ARBA" id="ARBA00069139"/>
    </source>
</evidence>
<feature type="domain" description="Major facilitator superfamily (MFS) profile" evidence="11">
    <location>
        <begin position="94"/>
        <end position="533"/>
    </location>
</feature>
<gene>
    <name evidence="12" type="ORF">AC579_9735</name>
</gene>
<comment type="function">
    <text evidence="6">MFS transporter; part of the gene cluster that mediates the biosynthesis of cercosporin, a light-activated, non-host-selective toxin. The perylenequinone chromophore of cercosporin absorbs light energy to attain an electronically-activated triplet state and produces active oxygen species such as the hydroxyl radical, superoxide, hydrogen peroxide or singlet oxygen upon reaction with oxygen molecules. These reactive oxygen species cause damage to various cellular components including lipids, proteins and nucleic acids. Responsible for secretion and accumulation of cercosporin, but does not play any roles in self-protection against the toxicity of cercosporin.</text>
</comment>
<feature type="transmembrane region" description="Helical" evidence="10">
    <location>
        <begin position="160"/>
        <end position="177"/>
    </location>
</feature>
<dbReference type="OrthoDB" id="446368at2759"/>
<feature type="transmembrane region" description="Helical" evidence="10">
    <location>
        <begin position="257"/>
        <end position="279"/>
    </location>
</feature>
<comment type="similarity">
    <text evidence="5">Belongs to the major facilitator superfamily. CAR1 family.</text>
</comment>
<dbReference type="PANTHER" id="PTHR23502">
    <property type="entry name" value="MAJOR FACILITATOR SUPERFAMILY"/>
    <property type="match status" value="1"/>
</dbReference>
<evidence type="ECO:0000256" key="6">
    <source>
        <dbReference type="ARBA" id="ARBA00053977"/>
    </source>
</evidence>
<dbReference type="PANTHER" id="PTHR23502:SF47">
    <property type="entry name" value="MAJOR FACILITATOR SUPERFAMILY (MFS) PROFILE DOMAIN-CONTAINING PROTEIN-RELATED"/>
    <property type="match status" value="1"/>
</dbReference>
<dbReference type="Pfam" id="PF07690">
    <property type="entry name" value="MFS_1"/>
    <property type="match status" value="1"/>
</dbReference>
<accession>A0A139I5C7</accession>
<dbReference type="PROSITE" id="PS50850">
    <property type="entry name" value="MFS"/>
    <property type="match status" value="1"/>
</dbReference>
<sequence length="533" mass="59008">MADRGKMQAMAYLHPMSGPSSIFASSAPSLKSKDEAEDGIAEAFRPPRDEETGFHQHGGHHTDFDGRDSDIVTFDGPNDPENPMNWSRKRKWRISMLTAFMTFVISFGSSVFSATTSVTAEEFGVSSEAMTLGVTLYVVGFASGPLVWGPLSELYGRRNPLMIGYLGFILFQIPVAVANDPQTVFVCRFMAGAFGSSPLAICAGMYVDFWDRSDRGMPTIGYAGAMMAGPTMGPIVGEFTVKNAALGWRWTLWLTMIMGAISWILALFTVPETLAPVLLQRKAARLRVETKQWALHSKLDEEPIQLNAILRKYGLKPVQMITQEPILIILTIYISLVYGILYLIFFAFPFSFEYDRGWTFGISSLPFVAIFIGVVLACIYMCWETTAIFQPKLRRANDALVPEERLPPMIVGSVVLVIGLFWFAWTSSPSLNPWPQIIAGAFIGAGIIMVFMPCVLYLVDVYLYAANSALAANAFVRSLIAASFPLFSTQMYSSLGVQWATSVLGFLCLALVPFPILFYIYGKKVRSWSKFAV</sequence>
<feature type="region of interest" description="Disordered" evidence="9">
    <location>
        <begin position="23"/>
        <end position="68"/>
    </location>
</feature>
<dbReference type="InterPro" id="IPR020846">
    <property type="entry name" value="MFS_dom"/>
</dbReference>
<feature type="transmembrane region" description="Helical" evidence="10">
    <location>
        <begin position="404"/>
        <end position="425"/>
    </location>
</feature>
<evidence type="ECO:0000313" key="13">
    <source>
        <dbReference type="Proteomes" id="UP000073492"/>
    </source>
</evidence>
<evidence type="ECO:0000256" key="5">
    <source>
        <dbReference type="ARBA" id="ARBA00038347"/>
    </source>
</evidence>
<evidence type="ECO:0000256" key="10">
    <source>
        <dbReference type="SAM" id="Phobius"/>
    </source>
</evidence>
<dbReference type="SUPFAM" id="SSF103473">
    <property type="entry name" value="MFS general substrate transporter"/>
    <property type="match status" value="1"/>
</dbReference>
<evidence type="ECO:0000256" key="3">
    <source>
        <dbReference type="ARBA" id="ARBA00022989"/>
    </source>
</evidence>
<feature type="transmembrane region" description="Helical" evidence="10">
    <location>
        <begin position="470"/>
        <end position="487"/>
    </location>
</feature>
<feature type="transmembrane region" description="Helical" evidence="10">
    <location>
        <begin position="219"/>
        <end position="237"/>
    </location>
</feature>
<feature type="transmembrane region" description="Helical" evidence="10">
    <location>
        <begin position="129"/>
        <end position="148"/>
    </location>
</feature>
<evidence type="ECO:0000313" key="12">
    <source>
        <dbReference type="EMBL" id="KXT09950.1"/>
    </source>
</evidence>
<dbReference type="InterPro" id="IPR036259">
    <property type="entry name" value="MFS_trans_sf"/>
</dbReference>
<keyword evidence="4 10" id="KW-0472">Membrane</keyword>
<dbReference type="AlphaFoldDB" id="A0A139I5C7"/>
<dbReference type="EMBL" id="LFZO01000296">
    <property type="protein sequence ID" value="KXT09950.1"/>
    <property type="molecule type" value="Genomic_DNA"/>
</dbReference>
<feature type="transmembrane region" description="Helical" evidence="10">
    <location>
        <begin position="189"/>
        <end position="207"/>
    </location>
</feature>
<comment type="caution">
    <text evidence="12">The sequence shown here is derived from an EMBL/GenBank/DDBJ whole genome shotgun (WGS) entry which is preliminary data.</text>
</comment>
<keyword evidence="3 10" id="KW-1133">Transmembrane helix</keyword>
<feature type="transmembrane region" description="Helical" evidence="10">
    <location>
        <begin position="360"/>
        <end position="383"/>
    </location>
</feature>
<dbReference type="InterPro" id="IPR011701">
    <property type="entry name" value="MFS"/>
</dbReference>
<evidence type="ECO:0000256" key="2">
    <source>
        <dbReference type="ARBA" id="ARBA00022692"/>
    </source>
</evidence>
<reference evidence="12 13" key="1">
    <citation type="submission" date="2015-07" db="EMBL/GenBank/DDBJ databases">
        <title>Comparative genomics of the Sigatoka disease complex on banana suggests a link between parallel evolutionary changes in Pseudocercospora fijiensis and Pseudocercospora eumusae and increased virulence on the banana host.</title>
        <authorList>
            <person name="Chang T.-C."/>
            <person name="Salvucci A."/>
            <person name="Crous P.W."/>
            <person name="Stergiopoulos I."/>
        </authorList>
    </citation>
    <scope>NUCLEOTIDE SEQUENCE [LARGE SCALE GENOMIC DNA]</scope>
    <source>
        <strain evidence="12 13">CBS 116634</strain>
    </source>
</reference>
<dbReference type="GO" id="GO:0022857">
    <property type="term" value="F:transmembrane transporter activity"/>
    <property type="evidence" value="ECO:0007669"/>
    <property type="project" value="InterPro"/>
</dbReference>
<evidence type="ECO:0000256" key="4">
    <source>
        <dbReference type="ARBA" id="ARBA00023136"/>
    </source>
</evidence>
<feature type="transmembrane region" description="Helical" evidence="10">
    <location>
        <begin position="94"/>
        <end position="117"/>
    </location>
</feature>
<feature type="transmembrane region" description="Helical" evidence="10">
    <location>
        <begin position="499"/>
        <end position="521"/>
    </location>
</feature>